<name>A0A8H8D5R4_AJECA</name>
<evidence type="ECO:0000313" key="2">
    <source>
        <dbReference type="EMBL" id="KAG5302885.1"/>
    </source>
</evidence>
<dbReference type="VEuPathDB" id="FungiDB:I7I52_00668"/>
<comment type="caution">
    <text evidence="2">The sequence shown here is derived from an EMBL/GenBank/DDBJ whole genome shotgun (WGS) entry which is preliminary data.</text>
</comment>
<organism evidence="2 3">
    <name type="scientific">Ajellomyces capsulatus</name>
    <name type="common">Darling's disease fungus</name>
    <name type="synonym">Histoplasma capsulatum</name>
    <dbReference type="NCBI Taxonomy" id="5037"/>
    <lineage>
        <taxon>Eukaryota</taxon>
        <taxon>Fungi</taxon>
        <taxon>Dikarya</taxon>
        <taxon>Ascomycota</taxon>
        <taxon>Pezizomycotina</taxon>
        <taxon>Eurotiomycetes</taxon>
        <taxon>Eurotiomycetidae</taxon>
        <taxon>Onygenales</taxon>
        <taxon>Ajellomycetaceae</taxon>
        <taxon>Histoplasma</taxon>
    </lineage>
</organism>
<dbReference type="EMBL" id="JAEVHI010000001">
    <property type="protein sequence ID" value="KAG5302885.1"/>
    <property type="molecule type" value="Genomic_DNA"/>
</dbReference>
<feature type="transmembrane region" description="Helical" evidence="1">
    <location>
        <begin position="19"/>
        <end position="37"/>
    </location>
</feature>
<accession>A0A8H8D5R4</accession>
<reference evidence="2 3" key="1">
    <citation type="submission" date="2021-01" db="EMBL/GenBank/DDBJ databases">
        <title>Chromosome-level genome assembly of a human fungal pathogen reveals clustering of transcriptionally co-regulated genes.</title>
        <authorList>
            <person name="Voorhies M."/>
            <person name="Cohen S."/>
            <person name="Shea T.P."/>
            <person name="Petrus S."/>
            <person name="Munoz J.F."/>
            <person name="Poplawski S."/>
            <person name="Goldman W.E."/>
            <person name="Michael T."/>
            <person name="Cuomo C.A."/>
            <person name="Sil A."/>
            <person name="Beyhan S."/>
        </authorList>
    </citation>
    <scope>NUCLEOTIDE SEQUENCE [LARGE SCALE GENOMIC DNA]</scope>
    <source>
        <strain evidence="2 3">G184AR</strain>
    </source>
</reference>
<keyword evidence="1" id="KW-0812">Transmembrane</keyword>
<evidence type="ECO:0000256" key="1">
    <source>
        <dbReference type="SAM" id="Phobius"/>
    </source>
</evidence>
<gene>
    <name evidence="2" type="ORF">I7I52_00668</name>
</gene>
<sequence>MFLVAFCSRTNRSLLREPFFFFFDLFVLFFFFSVTLASNFSHFLVDAILNRESFYFVFCFLFFSGPDGF</sequence>
<proteinExistence type="predicted"/>
<keyword evidence="1" id="KW-0472">Membrane</keyword>
<dbReference type="AlphaFoldDB" id="A0A8H8D5R4"/>
<protein>
    <submittedName>
        <fullName evidence="2">Uncharacterized protein</fullName>
    </submittedName>
</protein>
<dbReference type="Proteomes" id="UP000670092">
    <property type="component" value="Unassembled WGS sequence"/>
</dbReference>
<keyword evidence="1" id="KW-1133">Transmembrane helix</keyword>
<evidence type="ECO:0000313" key="3">
    <source>
        <dbReference type="Proteomes" id="UP000670092"/>
    </source>
</evidence>